<keyword evidence="3 11" id="KW-0894">Sodium channel</keyword>
<evidence type="ECO:0000313" key="13">
    <source>
        <dbReference type="EMBL" id="KAK2179343.1"/>
    </source>
</evidence>
<dbReference type="GO" id="GO:0005886">
    <property type="term" value="C:plasma membrane"/>
    <property type="evidence" value="ECO:0007669"/>
    <property type="project" value="TreeGrafter"/>
</dbReference>
<dbReference type="Gene3D" id="1.10.287.770">
    <property type="entry name" value="YojJ-like"/>
    <property type="match status" value="1"/>
</dbReference>
<dbReference type="Pfam" id="PF00858">
    <property type="entry name" value="ASC"/>
    <property type="match status" value="1"/>
</dbReference>
<evidence type="ECO:0000256" key="5">
    <source>
        <dbReference type="ARBA" id="ARBA00022989"/>
    </source>
</evidence>
<gene>
    <name evidence="13" type="ORF">NP493_496g02012</name>
</gene>
<dbReference type="Proteomes" id="UP001209878">
    <property type="component" value="Unassembled WGS sequence"/>
</dbReference>
<evidence type="ECO:0000313" key="14">
    <source>
        <dbReference type="Proteomes" id="UP001209878"/>
    </source>
</evidence>
<keyword evidence="7 11" id="KW-0406">Ion transport</keyword>
<sequence>MALSSPHVEDKARVRNSIATAANTDDKGDNWNEGDGQSGGAWHKFCETTTFHGLRNVALSNNATRRLGAATDNGMYRWLELMYSWRNLSRFNYSLWGVGNVSMMDVYLQNIHHKEDMIVRCTWKGKRCTHEDFTLTVTDAGVCYTFNAKRSDDSVVKFTGVQSGLQLIVNIEEYEYMNGPHDAAGLKVLLHEQGTIPLVQDFADAVPAGMNTFLAVNIEKEINLLPPYGDCVTGRKLRYFDRYSRAACFRECVTAAVVTTCGCRDVYMPQDTKESIMKNVTARCVCPNSCDVTYYRVSTSYASTSQITRSGFGIFDVSEKRLWNNFCNAVDKGEFYMTTRQVANTFEANKALGLGDEIDLDVGDIIGKIPKMYVQQVVVPSYNFIMEIGFQKMEGLLRYGFIAAWDEYKFDECVSSSYELSEIISHSLDGVNNENWRAAVRLRLQKTFLLLKKMLRTLDLVHHARCNAIPLSNYADTDTPTGQYDSFYLTELFNESAGINGAYIRLRGHVIEIIENIDKLINLTSDAHRNGEMNYTIEYLNYTKELAVVSLACLPDLRFYETLVFRRPLRRLLRAKRKFENYKGRISAMDESLRHDVALLGSTLARLFQRVKQFKNVDTDVATFVELNIYMRDLRLEIREDQKAYILIDLLSESTSSRYKTTRADFYQGSSGPPDIKISGTTLEVVEHFRYLWSHLSQNATIEADIQHRICCANTSFRKLRNRVFDNHNLRKATKVVIYKAICITTLLYGSEAWVTHRCHPKTLEKYHQRCHRKSRCIRWEDRCSNASDIGGTLGLLIGASVITLFEALDVFAVNLTARRRNENVQQRQPSKA</sequence>
<evidence type="ECO:0000256" key="10">
    <source>
        <dbReference type="ARBA" id="ARBA00023303"/>
    </source>
</evidence>
<evidence type="ECO:0000256" key="1">
    <source>
        <dbReference type="ARBA" id="ARBA00004141"/>
    </source>
</evidence>
<keyword evidence="8" id="KW-0472">Membrane</keyword>
<evidence type="ECO:0000256" key="8">
    <source>
        <dbReference type="ARBA" id="ARBA00023136"/>
    </source>
</evidence>
<accession>A0AAD9KX71</accession>
<dbReference type="PANTHER" id="PTHR11690">
    <property type="entry name" value="AMILORIDE-SENSITIVE SODIUM CHANNEL-RELATED"/>
    <property type="match status" value="1"/>
</dbReference>
<evidence type="ECO:0000256" key="3">
    <source>
        <dbReference type="ARBA" id="ARBA00022461"/>
    </source>
</evidence>
<reference evidence="13" key="1">
    <citation type="journal article" date="2023" name="Mol. Biol. Evol.">
        <title>Third-Generation Sequencing Reveals the Adaptive Role of the Epigenome in Three Deep-Sea Polychaetes.</title>
        <authorList>
            <person name="Perez M."/>
            <person name="Aroh O."/>
            <person name="Sun Y."/>
            <person name="Lan Y."/>
            <person name="Juniper S.K."/>
            <person name="Young C.R."/>
            <person name="Angers B."/>
            <person name="Qian P.Y."/>
        </authorList>
    </citation>
    <scope>NUCLEOTIDE SEQUENCE</scope>
    <source>
        <strain evidence="13">R07B-5</strain>
    </source>
</reference>
<dbReference type="Gene3D" id="2.60.470.10">
    <property type="entry name" value="Acid-sensing ion channels like domains"/>
    <property type="match status" value="1"/>
</dbReference>
<evidence type="ECO:0000256" key="4">
    <source>
        <dbReference type="ARBA" id="ARBA00022692"/>
    </source>
</evidence>
<evidence type="ECO:0000256" key="6">
    <source>
        <dbReference type="ARBA" id="ARBA00023053"/>
    </source>
</evidence>
<dbReference type="PRINTS" id="PR01078">
    <property type="entry name" value="AMINACHANNEL"/>
</dbReference>
<organism evidence="13 14">
    <name type="scientific">Ridgeia piscesae</name>
    <name type="common">Tubeworm</name>
    <dbReference type="NCBI Taxonomy" id="27915"/>
    <lineage>
        <taxon>Eukaryota</taxon>
        <taxon>Metazoa</taxon>
        <taxon>Spiralia</taxon>
        <taxon>Lophotrochozoa</taxon>
        <taxon>Annelida</taxon>
        <taxon>Polychaeta</taxon>
        <taxon>Sedentaria</taxon>
        <taxon>Canalipalpata</taxon>
        <taxon>Sabellida</taxon>
        <taxon>Siboglinidae</taxon>
        <taxon>Ridgeia</taxon>
    </lineage>
</organism>
<protein>
    <recommendedName>
        <fullName evidence="15">Amiloride-sensitive sodium channel</fullName>
    </recommendedName>
</protein>
<keyword evidence="9 11" id="KW-0739">Sodium transport</keyword>
<evidence type="ECO:0000256" key="11">
    <source>
        <dbReference type="RuleBase" id="RU000679"/>
    </source>
</evidence>
<name>A0AAD9KX71_RIDPI</name>
<dbReference type="PANTHER" id="PTHR11690:SF300">
    <property type="entry name" value="PICKPOCKET PROTEIN 19"/>
    <property type="match status" value="1"/>
</dbReference>
<evidence type="ECO:0008006" key="15">
    <source>
        <dbReference type="Google" id="ProtNLM"/>
    </source>
</evidence>
<dbReference type="InterPro" id="IPR001873">
    <property type="entry name" value="ENaC"/>
</dbReference>
<dbReference type="AlphaFoldDB" id="A0AAD9KX71"/>
<keyword evidence="14" id="KW-1185">Reference proteome</keyword>
<keyword evidence="10 11" id="KW-0407">Ion channel</keyword>
<comment type="caution">
    <text evidence="13">The sequence shown here is derived from an EMBL/GenBank/DDBJ whole genome shotgun (WGS) entry which is preliminary data.</text>
</comment>
<evidence type="ECO:0000256" key="12">
    <source>
        <dbReference type="SAM" id="MobiDB-lite"/>
    </source>
</evidence>
<comment type="subcellular location">
    <subcellularLocation>
        <location evidence="1">Membrane</location>
        <topology evidence="1">Multi-pass membrane protein</topology>
    </subcellularLocation>
</comment>
<evidence type="ECO:0000256" key="7">
    <source>
        <dbReference type="ARBA" id="ARBA00023065"/>
    </source>
</evidence>
<keyword evidence="6" id="KW-0915">Sodium</keyword>
<keyword evidence="5" id="KW-1133">Transmembrane helix</keyword>
<keyword evidence="4 11" id="KW-0812">Transmembrane</keyword>
<evidence type="ECO:0000256" key="9">
    <source>
        <dbReference type="ARBA" id="ARBA00023201"/>
    </source>
</evidence>
<dbReference type="EMBL" id="JAODUO010000496">
    <property type="protein sequence ID" value="KAK2179343.1"/>
    <property type="molecule type" value="Genomic_DNA"/>
</dbReference>
<dbReference type="GO" id="GO:0015280">
    <property type="term" value="F:ligand-gated sodium channel activity"/>
    <property type="evidence" value="ECO:0007669"/>
    <property type="project" value="TreeGrafter"/>
</dbReference>
<comment type="similarity">
    <text evidence="11">Belongs to the amiloride-sensitive sodium channel (TC 1.A.6) family.</text>
</comment>
<keyword evidence="2 11" id="KW-0813">Transport</keyword>
<feature type="region of interest" description="Disordered" evidence="12">
    <location>
        <begin position="1"/>
        <end position="34"/>
    </location>
</feature>
<proteinExistence type="inferred from homology"/>
<evidence type="ECO:0000256" key="2">
    <source>
        <dbReference type="ARBA" id="ARBA00022448"/>
    </source>
</evidence>